<name>A0AAD6V208_9AGAR</name>
<sequence length="108" mass="11191">AKKAATKKAKNKKTAAVDGSGDEGDSDATDEEESKSVDELGKSTPTMTIDWSDVALSESIVACIMEDGDIKRALYPPVGPNASTAKGGGKTKVAAQWKLCLAVLGEHP</sequence>
<gene>
    <name evidence="2" type="ORF">GGX14DRAFT_314083</name>
</gene>
<keyword evidence="3" id="KW-1185">Reference proteome</keyword>
<feature type="non-terminal residue" evidence="2">
    <location>
        <position position="1"/>
    </location>
</feature>
<feature type="non-terminal residue" evidence="2">
    <location>
        <position position="108"/>
    </location>
</feature>
<dbReference type="AlphaFoldDB" id="A0AAD6V208"/>
<feature type="region of interest" description="Disordered" evidence="1">
    <location>
        <begin position="1"/>
        <end position="46"/>
    </location>
</feature>
<feature type="compositionally biased region" description="Acidic residues" evidence="1">
    <location>
        <begin position="20"/>
        <end position="33"/>
    </location>
</feature>
<evidence type="ECO:0000256" key="1">
    <source>
        <dbReference type="SAM" id="MobiDB-lite"/>
    </source>
</evidence>
<evidence type="ECO:0000313" key="2">
    <source>
        <dbReference type="EMBL" id="KAJ7200133.1"/>
    </source>
</evidence>
<protein>
    <submittedName>
        <fullName evidence="2">Uncharacterized protein</fullName>
    </submittedName>
</protein>
<accession>A0AAD6V208</accession>
<evidence type="ECO:0000313" key="3">
    <source>
        <dbReference type="Proteomes" id="UP001219525"/>
    </source>
</evidence>
<dbReference type="EMBL" id="JARJCW010000064">
    <property type="protein sequence ID" value="KAJ7200133.1"/>
    <property type="molecule type" value="Genomic_DNA"/>
</dbReference>
<proteinExistence type="predicted"/>
<reference evidence="2" key="1">
    <citation type="submission" date="2023-03" db="EMBL/GenBank/DDBJ databases">
        <title>Massive genome expansion in bonnet fungi (Mycena s.s.) driven by repeated elements and novel gene families across ecological guilds.</title>
        <authorList>
            <consortium name="Lawrence Berkeley National Laboratory"/>
            <person name="Harder C.B."/>
            <person name="Miyauchi S."/>
            <person name="Viragh M."/>
            <person name="Kuo A."/>
            <person name="Thoen E."/>
            <person name="Andreopoulos B."/>
            <person name="Lu D."/>
            <person name="Skrede I."/>
            <person name="Drula E."/>
            <person name="Henrissat B."/>
            <person name="Morin E."/>
            <person name="Kohler A."/>
            <person name="Barry K."/>
            <person name="LaButti K."/>
            <person name="Morin E."/>
            <person name="Salamov A."/>
            <person name="Lipzen A."/>
            <person name="Mereny Z."/>
            <person name="Hegedus B."/>
            <person name="Baldrian P."/>
            <person name="Stursova M."/>
            <person name="Weitz H."/>
            <person name="Taylor A."/>
            <person name="Grigoriev I.V."/>
            <person name="Nagy L.G."/>
            <person name="Martin F."/>
            <person name="Kauserud H."/>
        </authorList>
    </citation>
    <scope>NUCLEOTIDE SEQUENCE</scope>
    <source>
        <strain evidence="2">9144</strain>
    </source>
</reference>
<feature type="compositionally biased region" description="Basic residues" evidence="1">
    <location>
        <begin position="1"/>
        <end position="13"/>
    </location>
</feature>
<organism evidence="2 3">
    <name type="scientific">Mycena pura</name>
    <dbReference type="NCBI Taxonomy" id="153505"/>
    <lineage>
        <taxon>Eukaryota</taxon>
        <taxon>Fungi</taxon>
        <taxon>Dikarya</taxon>
        <taxon>Basidiomycota</taxon>
        <taxon>Agaricomycotina</taxon>
        <taxon>Agaricomycetes</taxon>
        <taxon>Agaricomycetidae</taxon>
        <taxon>Agaricales</taxon>
        <taxon>Marasmiineae</taxon>
        <taxon>Mycenaceae</taxon>
        <taxon>Mycena</taxon>
    </lineage>
</organism>
<comment type="caution">
    <text evidence="2">The sequence shown here is derived from an EMBL/GenBank/DDBJ whole genome shotgun (WGS) entry which is preliminary data.</text>
</comment>
<dbReference type="Proteomes" id="UP001219525">
    <property type="component" value="Unassembled WGS sequence"/>
</dbReference>